<feature type="coiled-coil region" evidence="1">
    <location>
        <begin position="20"/>
        <end position="47"/>
    </location>
</feature>
<dbReference type="InterPro" id="IPR042481">
    <property type="entry name" value="CCDC57"/>
</dbReference>
<keyword evidence="3" id="KW-1185">Reference proteome</keyword>
<dbReference type="GO" id="GO:0007020">
    <property type="term" value="P:microtubule nucleation"/>
    <property type="evidence" value="ECO:0007669"/>
    <property type="project" value="TreeGrafter"/>
</dbReference>
<dbReference type="GO" id="GO:0007099">
    <property type="term" value="P:centriole replication"/>
    <property type="evidence" value="ECO:0007669"/>
    <property type="project" value="TreeGrafter"/>
</dbReference>
<dbReference type="PANTHER" id="PTHR46725">
    <property type="entry name" value="COILED-COIL DOMAIN-CONTAINING PROTEIN 57"/>
    <property type="match status" value="1"/>
</dbReference>
<accession>A0A7K5WEJ2</accession>
<dbReference type="Proteomes" id="UP000557268">
    <property type="component" value="Unassembled WGS sequence"/>
</dbReference>
<reference evidence="2 3" key="1">
    <citation type="submission" date="2019-09" db="EMBL/GenBank/DDBJ databases">
        <title>Bird 10,000 Genomes (B10K) Project - Family phase.</title>
        <authorList>
            <person name="Zhang G."/>
        </authorList>
    </citation>
    <scope>NUCLEOTIDE SEQUENCE [LARGE SCALE GENOMIC DNA]</scope>
    <source>
        <strain evidence="2">B10K-DU-001-70</strain>
        <tissue evidence="2">Muscle</tissue>
    </source>
</reference>
<keyword evidence="1" id="KW-0175">Coiled coil</keyword>
<evidence type="ECO:0000256" key="1">
    <source>
        <dbReference type="SAM" id="Coils"/>
    </source>
</evidence>
<gene>
    <name evidence="2" type="primary">Ccdc57</name>
    <name evidence="2" type="ORF">HYLPRA_R12392</name>
</gene>
<dbReference type="EMBL" id="VYXD01007340">
    <property type="protein sequence ID" value="NWU38746.1"/>
    <property type="molecule type" value="Genomic_DNA"/>
</dbReference>
<sequence>QIFQYDDDSSLCKDIPALEIKKLQEQNASLRAAIAQMRKEMESLDEQMLSSL</sequence>
<protein>
    <submittedName>
        <fullName evidence="2">CCD57 protein</fullName>
    </submittedName>
</protein>
<feature type="non-terminal residue" evidence="2">
    <location>
        <position position="1"/>
    </location>
</feature>
<evidence type="ECO:0000313" key="2">
    <source>
        <dbReference type="EMBL" id="NWU38746.1"/>
    </source>
</evidence>
<proteinExistence type="predicted"/>
<dbReference type="GO" id="GO:0060271">
    <property type="term" value="P:cilium assembly"/>
    <property type="evidence" value="ECO:0007669"/>
    <property type="project" value="TreeGrafter"/>
</dbReference>
<dbReference type="GO" id="GO:0034451">
    <property type="term" value="C:centriolar satellite"/>
    <property type="evidence" value="ECO:0007669"/>
    <property type="project" value="TreeGrafter"/>
</dbReference>
<name>A0A7K5WEJ2_9SYLV</name>
<dbReference type="GO" id="GO:0005814">
    <property type="term" value="C:centriole"/>
    <property type="evidence" value="ECO:0007669"/>
    <property type="project" value="TreeGrafter"/>
</dbReference>
<organism evidence="2 3">
    <name type="scientific">Hylia prasina</name>
    <name type="common">green hylia</name>
    <dbReference type="NCBI Taxonomy" id="208073"/>
    <lineage>
        <taxon>Eukaryota</taxon>
        <taxon>Metazoa</taxon>
        <taxon>Chordata</taxon>
        <taxon>Craniata</taxon>
        <taxon>Vertebrata</taxon>
        <taxon>Euteleostomi</taxon>
        <taxon>Archelosauria</taxon>
        <taxon>Archosauria</taxon>
        <taxon>Dinosauria</taxon>
        <taxon>Saurischia</taxon>
        <taxon>Theropoda</taxon>
        <taxon>Coelurosauria</taxon>
        <taxon>Aves</taxon>
        <taxon>Neognathae</taxon>
        <taxon>Neoaves</taxon>
        <taxon>Telluraves</taxon>
        <taxon>Australaves</taxon>
        <taxon>Passeriformes</taxon>
        <taxon>Sylvioidea</taxon>
        <taxon>Sylviidae</taxon>
        <taxon>Acrocephalinae</taxon>
        <taxon>Hylia</taxon>
    </lineage>
</organism>
<evidence type="ECO:0000313" key="3">
    <source>
        <dbReference type="Proteomes" id="UP000557268"/>
    </source>
</evidence>
<feature type="non-terminal residue" evidence="2">
    <location>
        <position position="52"/>
    </location>
</feature>
<dbReference type="AlphaFoldDB" id="A0A7K5WEJ2"/>
<dbReference type="GO" id="GO:0045931">
    <property type="term" value="P:positive regulation of mitotic cell cycle"/>
    <property type="evidence" value="ECO:0007669"/>
    <property type="project" value="TreeGrafter"/>
</dbReference>
<dbReference type="PANTHER" id="PTHR46725:SF1">
    <property type="entry name" value="COILED-COIL DOMAIN-CONTAINING PROTEIN 57"/>
    <property type="match status" value="1"/>
</dbReference>
<comment type="caution">
    <text evidence="2">The sequence shown here is derived from an EMBL/GenBank/DDBJ whole genome shotgun (WGS) entry which is preliminary data.</text>
</comment>
<dbReference type="GO" id="GO:0005876">
    <property type="term" value="C:spindle microtubule"/>
    <property type="evidence" value="ECO:0007669"/>
    <property type="project" value="TreeGrafter"/>
</dbReference>